<feature type="region of interest" description="Disordered" evidence="1">
    <location>
        <begin position="221"/>
        <end position="271"/>
    </location>
</feature>
<feature type="region of interest" description="Disordered" evidence="1">
    <location>
        <begin position="706"/>
        <end position="743"/>
    </location>
</feature>
<feature type="compositionally biased region" description="Basic residues" evidence="1">
    <location>
        <begin position="113"/>
        <end position="125"/>
    </location>
</feature>
<evidence type="ECO:0000313" key="3">
    <source>
        <dbReference type="Proteomes" id="UP000799118"/>
    </source>
</evidence>
<feature type="compositionally biased region" description="Polar residues" evidence="1">
    <location>
        <begin position="285"/>
        <end position="299"/>
    </location>
</feature>
<dbReference type="EMBL" id="ML769383">
    <property type="protein sequence ID" value="KAE9411357.1"/>
    <property type="molecule type" value="Genomic_DNA"/>
</dbReference>
<feature type="compositionally biased region" description="Acidic residues" evidence="1">
    <location>
        <begin position="1"/>
        <end position="11"/>
    </location>
</feature>
<dbReference type="Proteomes" id="UP000799118">
    <property type="component" value="Unassembled WGS sequence"/>
</dbReference>
<feature type="compositionally biased region" description="Polar residues" evidence="1">
    <location>
        <begin position="251"/>
        <end position="261"/>
    </location>
</feature>
<sequence>MPHYSEDEDEIDRIARNPHPQRLPKNNDSSSSRESSPDSRKRSFTPMSDDGDMQIPSIPDDDTPPPPDKPVIRQALAFDGSSTSTNLNTYQAKPPTVNAIFLPGQTVAPPPKPPKKPKQPKKPRKKDPYGTQAGRFRLSDWSTLPEAPASVSQPTHDMHAIDMGNAHTMASQLPPSNIMHVPPSAPSVPQTMSYLSNTQYTSGFTPTPAPQPHVLGNFSFPNPIASSSKGKAKALPSKNTTKTAKQKVKPATSSRSNTVSSIGDRPSSAYYRRDYQSQVDIDYDTMSTGSGAGPSSSQVPHHLPKHKSDHLSVKQSKPSRPSSRMVTILLTDIRSGVEDHQLAEVVVPLKDADTEHPEHGFWANAQEVVEKLQSTPSRIEGPARVYTMRGKYRQFFLRVHDDESNEVYPANLSVSEERTLEVVVETAPLPGELPAPPRIPRDLQPTPEPDDASSNSQYYEAREYSKNGRKRHRSPSDRSTVDYDGSYSIASPERQPSPNGSSSHHSTKKKKISENANEDEVNDSDAELFITPLSKTGQDWPFDYDSPTSDGDEDLDVKIVERLEPVLQMHPVEGLWESVFPLRRRLPRVSAYILLYRALEQFFEKYEGRRVPFKRNRNIRIQKIHILKALGVLDETDEFSDLADADKICANCSETLRLVSLYGPEGSRLQDPTVLEMIKDEDVKSPEGKPQKRFLRLLREVDEKWKAEHAEEPESNGEIRPPPEVASVDSSNNNSGDTRVSVE</sequence>
<protein>
    <submittedName>
        <fullName evidence="2">Uncharacterized protein</fullName>
    </submittedName>
</protein>
<evidence type="ECO:0000313" key="2">
    <source>
        <dbReference type="EMBL" id="KAE9411357.1"/>
    </source>
</evidence>
<gene>
    <name evidence="2" type="ORF">BT96DRAFT_870043</name>
</gene>
<dbReference type="OrthoDB" id="3215534at2759"/>
<keyword evidence="3" id="KW-1185">Reference proteome</keyword>
<feature type="compositionally biased region" description="Polar residues" evidence="1">
    <location>
        <begin position="728"/>
        <end position="743"/>
    </location>
</feature>
<dbReference type="AlphaFoldDB" id="A0A6A4ITL1"/>
<reference evidence="2" key="1">
    <citation type="journal article" date="2019" name="Environ. Microbiol.">
        <title>Fungal ecological strategies reflected in gene transcription - a case study of two litter decomposers.</title>
        <authorList>
            <person name="Barbi F."/>
            <person name="Kohler A."/>
            <person name="Barry K."/>
            <person name="Baskaran P."/>
            <person name="Daum C."/>
            <person name="Fauchery L."/>
            <person name="Ihrmark K."/>
            <person name="Kuo A."/>
            <person name="LaButti K."/>
            <person name="Lipzen A."/>
            <person name="Morin E."/>
            <person name="Grigoriev I.V."/>
            <person name="Henrissat B."/>
            <person name="Lindahl B."/>
            <person name="Martin F."/>
        </authorList>
    </citation>
    <scope>NUCLEOTIDE SEQUENCE</scope>
    <source>
        <strain evidence="2">JB14</strain>
    </source>
</reference>
<feature type="region of interest" description="Disordered" evidence="1">
    <location>
        <begin position="1"/>
        <end position="153"/>
    </location>
</feature>
<organism evidence="2 3">
    <name type="scientific">Gymnopus androsaceus JB14</name>
    <dbReference type="NCBI Taxonomy" id="1447944"/>
    <lineage>
        <taxon>Eukaryota</taxon>
        <taxon>Fungi</taxon>
        <taxon>Dikarya</taxon>
        <taxon>Basidiomycota</taxon>
        <taxon>Agaricomycotina</taxon>
        <taxon>Agaricomycetes</taxon>
        <taxon>Agaricomycetidae</taxon>
        <taxon>Agaricales</taxon>
        <taxon>Marasmiineae</taxon>
        <taxon>Omphalotaceae</taxon>
        <taxon>Gymnopus</taxon>
    </lineage>
</organism>
<feature type="compositionally biased region" description="Polar residues" evidence="1">
    <location>
        <begin position="80"/>
        <end position="91"/>
    </location>
</feature>
<feature type="region of interest" description="Disordered" evidence="1">
    <location>
        <begin position="427"/>
        <end position="523"/>
    </location>
</feature>
<accession>A0A6A4ITL1</accession>
<name>A0A6A4ITL1_9AGAR</name>
<feature type="region of interest" description="Disordered" evidence="1">
    <location>
        <begin position="283"/>
        <end position="323"/>
    </location>
</feature>
<feature type="compositionally biased region" description="Polar residues" evidence="1">
    <location>
        <begin position="313"/>
        <end position="323"/>
    </location>
</feature>
<proteinExistence type="predicted"/>
<evidence type="ECO:0000256" key="1">
    <source>
        <dbReference type="SAM" id="MobiDB-lite"/>
    </source>
</evidence>
<feature type="compositionally biased region" description="Low complexity" evidence="1">
    <location>
        <begin position="24"/>
        <end position="34"/>
    </location>
</feature>